<accession>A0AAW7YVY2</accession>
<keyword evidence="2" id="KW-1185">Reference proteome</keyword>
<comment type="caution">
    <text evidence="1">The sequence shown here is derived from an EMBL/GenBank/DDBJ whole genome shotgun (WGS) entry which is preliminary data.</text>
</comment>
<dbReference type="EMBL" id="JAUOQO010000945">
    <property type="protein sequence ID" value="MDO6575600.1"/>
    <property type="molecule type" value="Genomic_DNA"/>
</dbReference>
<gene>
    <name evidence="1" type="ORF">Q4528_15930</name>
</gene>
<reference evidence="1" key="1">
    <citation type="submission" date="2023-07" db="EMBL/GenBank/DDBJ databases">
        <title>Genome content predicts the carbon catabolic preferences of heterotrophic bacteria.</title>
        <authorList>
            <person name="Gralka M."/>
        </authorList>
    </citation>
    <scope>NUCLEOTIDE SEQUENCE</scope>
    <source>
        <strain evidence="1">E2R20</strain>
    </source>
</reference>
<name>A0AAW7YVY2_9STAP</name>
<dbReference type="AlphaFoldDB" id="A0AAW7YVY2"/>
<proteinExistence type="predicted"/>
<feature type="non-terminal residue" evidence="1">
    <location>
        <position position="1"/>
    </location>
</feature>
<evidence type="ECO:0000313" key="1">
    <source>
        <dbReference type="EMBL" id="MDO6575600.1"/>
    </source>
</evidence>
<feature type="non-terminal residue" evidence="1">
    <location>
        <position position="79"/>
    </location>
</feature>
<dbReference type="Proteomes" id="UP001170310">
    <property type="component" value="Unassembled WGS sequence"/>
</dbReference>
<evidence type="ECO:0000313" key="2">
    <source>
        <dbReference type="Proteomes" id="UP001170310"/>
    </source>
</evidence>
<dbReference type="RefSeq" id="WP_303522741.1">
    <property type="nucleotide sequence ID" value="NZ_JAUOQO010000945.1"/>
</dbReference>
<organism evidence="1 2">
    <name type="scientific">Staphylococcus pasteuri_A</name>
    <dbReference type="NCBI Taxonomy" id="3062664"/>
    <lineage>
        <taxon>Bacteria</taxon>
        <taxon>Bacillati</taxon>
        <taxon>Bacillota</taxon>
        <taxon>Bacilli</taxon>
        <taxon>Bacillales</taxon>
        <taxon>Staphylococcaceae</taxon>
        <taxon>Staphylococcus</taxon>
    </lineage>
</organism>
<sequence length="79" mass="8171">VDWTGLSADSFASDAFRTVRFGALQPGWSRFVAELTAPLAVQTAALDVADDKAGAQLTVTLKSVDRAAFDAAIGSTPDA</sequence>
<protein>
    <submittedName>
        <fullName evidence="1">Uncharacterized protein</fullName>
    </submittedName>
</protein>